<feature type="binding site" evidence="5">
    <location>
        <begin position="131"/>
        <end position="132"/>
    </location>
    <ligand>
        <name>ATP</name>
        <dbReference type="ChEBI" id="CHEBI:30616"/>
    </ligand>
</feature>
<feature type="binding site" evidence="5">
    <location>
        <position position="92"/>
    </location>
    <ligand>
        <name>AMP</name>
        <dbReference type="ChEBI" id="CHEBI:456215"/>
    </ligand>
</feature>
<evidence type="ECO:0000256" key="2">
    <source>
        <dbReference type="ARBA" id="ARBA00022727"/>
    </source>
</evidence>
<dbReference type="UniPathway" id="UPA00588">
    <property type="reaction ID" value="UER00649"/>
</dbReference>
<comment type="pathway">
    <text evidence="5">Purine metabolism; AMP biosynthesis via salvage pathway; AMP from ADP: step 1/1.</text>
</comment>
<feature type="binding site" evidence="5">
    <location>
        <position position="166"/>
    </location>
    <ligand>
        <name>AMP</name>
        <dbReference type="ChEBI" id="CHEBI:456215"/>
    </ligand>
</feature>
<feature type="binding site" evidence="5">
    <location>
        <position position="31"/>
    </location>
    <ligand>
        <name>AMP</name>
        <dbReference type="ChEBI" id="CHEBI:456215"/>
    </ligand>
</feature>
<dbReference type="GO" id="GO:0004017">
    <property type="term" value="F:AMP kinase activity"/>
    <property type="evidence" value="ECO:0007669"/>
    <property type="project" value="UniProtKB-UniRule"/>
</dbReference>
<dbReference type="EMBL" id="FTMS01000018">
    <property type="protein sequence ID" value="SIQ92973.1"/>
    <property type="molecule type" value="Genomic_DNA"/>
</dbReference>
<keyword evidence="5" id="KW-0963">Cytoplasm</keyword>
<dbReference type="InterPro" id="IPR033690">
    <property type="entry name" value="Adenylat_kinase_CS"/>
</dbReference>
<dbReference type="PROSITE" id="PS00113">
    <property type="entry name" value="ADENYLATE_KINASE"/>
    <property type="match status" value="1"/>
</dbReference>
<evidence type="ECO:0000313" key="9">
    <source>
        <dbReference type="EMBL" id="SIQ92973.1"/>
    </source>
</evidence>
<dbReference type="InterPro" id="IPR000850">
    <property type="entry name" value="Adenylat/UMP-CMP_kin"/>
</dbReference>
<feature type="binding site" evidence="5">
    <location>
        <position position="155"/>
    </location>
    <ligand>
        <name>AMP</name>
        <dbReference type="ChEBI" id="CHEBI:456215"/>
    </ligand>
</feature>
<dbReference type="Pfam" id="PF00406">
    <property type="entry name" value="ADK"/>
    <property type="match status" value="1"/>
</dbReference>
<proteinExistence type="inferred from homology"/>
<keyword evidence="10" id="KW-1185">Reference proteome</keyword>
<evidence type="ECO:0000256" key="1">
    <source>
        <dbReference type="ARBA" id="ARBA00022679"/>
    </source>
</evidence>
<dbReference type="InterPro" id="IPR006259">
    <property type="entry name" value="Adenyl_kin_sub"/>
</dbReference>
<evidence type="ECO:0000259" key="8">
    <source>
        <dbReference type="Pfam" id="PF05191"/>
    </source>
</evidence>
<comment type="function">
    <text evidence="5">Catalyzes the reversible transfer of the terminal phosphate group between ATP and AMP. Plays an important role in cellular energy homeostasis and in adenine nucleotide metabolism.</text>
</comment>
<gene>
    <name evidence="5" type="primary">adk</name>
    <name evidence="9" type="ORF">SAMN05920897_11865</name>
</gene>
<dbReference type="NCBIfam" id="NF001381">
    <property type="entry name" value="PRK00279.1-3"/>
    <property type="match status" value="1"/>
</dbReference>
<sequence>MKMVFLGPPGAGKGTMAVRVAEDAGLPHISTGDIFRYNIKNQTDLGKRVKSILDGGDLVPDELTIELVQDRLQQEDAQKGFILDGFPRTIPQADALATMQTLDWVINFELSDEEVLRRLTGRRVHPGSGRTYHIVSTPPKVEGKDDVTGEPLVQREDDKEEAIKNRLRVYRDQTQPLIDYYRSRDMLTNLDASSSPAAVYELLKELLGIS</sequence>
<dbReference type="GO" id="GO:0005524">
    <property type="term" value="F:ATP binding"/>
    <property type="evidence" value="ECO:0007669"/>
    <property type="project" value="UniProtKB-UniRule"/>
</dbReference>
<feature type="binding site" evidence="5">
    <location>
        <begin position="57"/>
        <end position="59"/>
    </location>
    <ligand>
        <name>AMP</name>
        <dbReference type="ChEBI" id="CHEBI:456215"/>
    </ligand>
</feature>
<dbReference type="PANTHER" id="PTHR23359">
    <property type="entry name" value="NUCLEOTIDE KINASE"/>
    <property type="match status" value="1"/>
</dbReference>
<protein>
    <recommendedName>
        <fullName evidence="5 7">Adenylate kinase</fullName>
        <shortName evidence="5">AK</shortName>
        <ecNumber evidence="5 7">2.7.4.3</ecNumber>
    </recommendedName>
    <alternativeName>
        <fullName evidence="5">ATP-AMP transphosphorylase</fullName>
    </alternativeName>
    <alternativeName>
        <fullName evidence="5">ATP:AMP phosphotransferase</fullName>
    </alternativeName>
    <alternativeName>
        <fullName evidence="5">Adenylate monophosphate kinase</fullName>
    </alternativeName>
</protein>
<feature type="binding site" evidence="5">
    <location>
        <begin position="10"/>
        <end position="15"/>
    </location>
    <ligand>
        <name>ATP</name>
        <dbReference type="ChEBI" id="CHEBI:30616"/>
    </ligand>
</feature>
<evidence type="ECO:0000313" key="10">
    <source>
        <dbReference type="Proteomes" id="UP000186400"/>
    </source>
</evidence>
<feature type="region of interest" description="LID" evidence="5">
    <location>
        <begin position="121"/>
        <end position="158"/>
    </location>
</feature>
<dbReference type="HAMAP" id="MF_00235">
    <property type="entry name" value="Adenylate_kinase_Adk"/>
    <property type="match status" value="1"/>
</dbReference>
<evidence type="ECO:0000256" key="7">
    <source>
        <dbReference type="RuleBase" id="RU003331"/>
    </source>
</evidence>
<name>A0A1N6WSB0_9SPIO</name>
<dbReference type="Gene3D" id="3.40.50.300">
    <property type="entry name" value="P-loop containing nucleotide triphosphate hydrolases"/>
    <property type="match status" value="1"/>
</dbReference>
<evidence type="ECO:0000256" key="4">
    <source>
        <dbReference type="ARBA" id="ARBA00022777"/>
    </source>
</evidence>
<dbReference type="NCBIfam" id="NF011100">
    <property type="entry name" value="PRK14527.1"/>
    <property type="match status" value="1"/>
</dbReference>
<dbReference type="Pfam" id="PF05191">
    <property type="entry name" value="ADK_lid"/>
    <property type="match status" value="1"/>
</dbReference>
<evidence type="ECO:0000256" key="6">
    <source>
        <dbReference type="RuleBase" id="RU003330"/>
    </source>
</evidence>
<comment type="catalytic activity">
    <reaction evidence="5 7">
        <text>AMP + ATP = 2 ADP</text>
        <dbReference type="Rhea" id="RHEA:12973"/>
        <dbReference type="ChEBI" id="CHEBI:30616"/>
        <dbReference type="ChEBI" id="CHEBI:456215"/>
        <dbReference type="ChEBI" id="CHEBI:456216"/>
        <dbReference type="EC" id="2.7.4.3"/>
    </reaction>
</comment>
<comment type="subunit">
    <text evidence="5 7">Monomer.</text>
</comment>
<keyword evidence="3 5" id="KW-0547">Nucleotide-binding</keyword>
<dbReference type="RefSeq" id="WP_076489722.1">
    <property type="nucleotide sequence ID" value="NZ_FTMS01000018.1"/>
</dbReference>
<dbReference type="CDD" id="cd01428">
    <property type="entry name" value="ADK"/>
    <property type="match status" value="1"/>
</dbReference>
<dbReference type="OrthoDB" id="9805030at2"/>
<comment type="caution">
    <text evidence="5">Lacks conserved residue(s) required for the propagation of feature annotation.</text>
</comment>
<keyword evidence="1 5" id="KW-0808">Transferase</keyword>
<accession>A0A1N6WSB0</accession>
<dbReference type="SUPFAM" id="SSF52540">
    <property type="entry name" value="P-loop containing nucleoside triphosphate hydrolases"/>
    <property type="match status" value="1"/>
</dbReference>
<dbReference type="PRINTS" id="PR00094">
    <property type="entry name" value="ADENYLTKNASE"/>
</dbReference>
<feature type="region of interest" description="NMP" evidence="5">
    <location>
        <begin position="30"/>
        <end position="59"/>
    </location>
</feature>
<feature type="binding site" evidence="5">
    <location>
        <position position="122"/>
    </location>
    <ligand>
        <name>ATP</name>
        <dbReference type="ChEBI" id="CHEBI:30616"/>
    </ligand>
</feature>
<dbReference type="NCBIfam" id="NF001380">
    <property type="entry name" value="PRK00279.1-2"/>
    <property type="match status" value="1"/>
</dbReference>
<dbReference type="FunFam" id="3.40.50.300:FF:000106">
    <property type="entry name" value="Adenylate kinase mitochondrial"/>
    <property type="match status" value="1"/>
</dbReference>
<dbReference type="Proteomes" id="UP000186400">
    <property type="component" value="Unassembled WGS sequence"/>
</dbReference>
<organism evidence="9 10">
    <name type="scientific">Alkalispirochaeta americana</name>
    <dbReference type="NCBI Taxonomy" id="159291"/>
    <lineage>
        <taxon>Bacteria</taxon>
        <taxon>Pseudomonadati</taxon>
        <taxon>Spirochaetota</taxon>
        <taxon>Spirochaetia</taxon>
        <taxon>Spirochaetales</taxon>
        <taxon>Spirochaetaceae</taxon>
        <taxon>Alkalispirochaeta</taxon>
    </lineage>
</organism>
<feature type="binding site" evidence="5">
    <location>
        <position position="194"/>
    </location>
    <ligand>
        <name>ATP</name>
        <dbReference type="ChEBI" id="CHEBI:30616"/>
    </ligand>
</feature>
<keyword evidence="5 7" id="KW-0067">ATP-binding</keyword>
<comment type="subcellular location">
    <subcellularLocation>
        <location evidence="5 7">Cytoplasm</location>
    </subcellularLocation>
</comment>
<comment type="similarity">
    <text evidence="5 6">Belongs to the adenylate kinase family.</text>
</comment>
<dbReference type="InterPro" id="IPR007862">
    <property type="entry name" value="Adenylate_kinase_lid-dom"/>
</dbReference>
<evidence type="ECO:0000256" key="5">
    <source>
        <dbReference type="HAMAP-Rule" id="MF_00235"/>
    </source>
</evidence>
<dbReference type="GO" id="GO:0005737">
    <property type="term" value="C:cytoplasm"/>
    <property type="evidence" value="ECO:0007669"/>
    <property type="project" value="UniProtKB-SubCell"/>
</dbReference>
<dbReference type="STRING" id="159291.SAMN05920897_11865"/>
<dbReference type="AlphaFoldDB" id="A0A1N6WSB0"/>
<reference evidence="9 10" key="1">
    <citation type="submission" date="2017-01" db="EMBL/GenBank/DDBJ databases">
        <authorList>
            <person name="Mah S.A."/>
            <person name="Swanson W.J."/>
            <person name="Moy G.W."/>
            <person name="Vacquier V.D."/>
        </authorList>
    </citation>
    <scope>NUCLEOTIDE SEQUENCE [LARGE SCALE GENOMIC DNA]</scope>
    <source>
        <strain evidence="9 10">ASpG1</strain>
    </source>
</reference>
<dbReference type="EC" id="2.7.4.3" evidence="5 7"/>
<comment type="domain">
    <text evidence="5">Consists of three domains, a large central CORE domain and two small peripheral domains, NMPbind and LID, which undergo movements during catalysis. The LID domain closes over the site of phosphoryl transfer upon ATP binding. Assembling and dissambling the active center during each catalytic cycle provides an effective means to prevent ATP hydrolysis.</text>
</comment>
<dbReference type="GO" id="GO:0044209">
    <property type="term" value="P:AMP salvage"/>
    <property type="evidence" value="ECO:0007669"/>
    <property type="project" value="UniProtKB-UniRule"/>
</dbReference>
<feature type="binding site" evidence="5">
    <location>
        <position position="36"/>
    </location>
    <ligand>
        <name>AMP</name>
        <dbReference type="ChEBI" id="CHEBI:456215"/>
    </ligand>
</feature>
<keyword evidence="4 5" id="KW-0418">Kinase</keyword>
<evidence type="ECO:0000256" key="3">
    <source>
        <dbReference type="ARBA" id="ARBA00022741"/>
    </source>
</evidence>
<feature type="domain" description="Adenylate kinase active site lid" evidence="8">
    <location>
        <begin position="122"/>
        <end position="157"/>
    </location>
</feature>
<dbReference type="InterPro" id="IPR027417">
    <property type="entry name" value="P-loop_NTPase"/>
</dbReference>
<keyword evidence="2 5" id="KW-0545">Nucleotide biosynthesis</keyword>
<dbReference type="NCBIfam" id="TIGR01351">
    <property type="entry name" value="adk"/>
    <property type="match status" value="1"/>
</dbReference>
<feature type="binding site" evidence="5">
    <location>
        <begin position="85"/>
        <end position="88"/>
    </location>
    <ligand>
        <name>AMP</name>
        <dbReference type="ChEBI" id="CHEBI:456215"/>
    </ligand>
</feature>